<keyword evidence="5 10" id="KW-0375">Hydrogen ion transport</keyword>
<evidence type="ECO:0000256" key="1">
    <source>
        <dbReference type="ARBA" id="ARBA00004273"/>
    </source>
</evidence>
<evidence type="ECO:0000256" key="7">
    <source>
        <dbReference type="ARBA" id="ARBA00023065"/>
    </source>
</evidence>
<comment type="caution">
    <text evidence="11">The sequence shown here is derived from an EMBL/GenBank/DDBJ whole genome shotgun (WGS) entry which is preliminary data.</text>
</comment>
<proteinExistence type="inferred from homology"/>
<evidence type="ECO:0000313" key="12">
    <source>
        <dbReference type="Proteomes" id="UP000318571"/>
    </source>
</evidence>
<gene>
    <name evidence="11" type="ORF">TCAL_05607</name>
</gene>
<dbReference type="Pfam" id="PF05873">
    <property type="entry name" value="Mt_ATP-synt_D"/>
    <property type="match status" value="1"/>
</dbReference>
<dbReference type="Gene3D" id="6.10.280.70">
    <property type="match status" value="1"/>
</dbReference>
<keyword evidence="7 10" id="KW-0406">Ion transport</keyword>
<dbReference type="GO" id="GO:0015986">
    <property type="term" value="P:proton motive force-driven ATP synthesis"/>
    <property type="evidence" value="ECO:0007669"/>
    <property type="project" value="UniProtKB-UniRule"/>
</dbReference>
<dbReference type="AlphaFoldDB" id="A0A553NFL2"/>
<comment type="subcellular location">
    <subcellularLocation>
        <location evidence="1 10">Mitochondrion inner membrane</location>
    </subcellularLocation>
</comment>
<keyword evidence="6 10" id="KW-0999">Mitochondrion inner membrane</keyword>
<evidence type="ECO:0000256" key="3">
    <source>
        <dbReference type="ARBA" id="ARBA00022448"/>
    </source>
</evidence>
<evidence type="ECO:0000256" key="8">
    <source>
        <dbReference type="ARBA" id="ARBA00023128"/>
    </source>
</evidence>
<comment type="similarity">
    <text evidence="2 10">Belongs to the ATPase d subunit family.</text>
</comment>
<evidence type="ECO:0000256" key="10">
    <source>
        <dbReference type="PIRNR" id="PIRNR005514"/>
    </source>
</evidence>
<dbReference type="Proteomes" id="UP000318571">
    <property type="component" value="Chromosome 10"/>
</dbReference>
<keyword evidence="8 10" id="KW-0496">Mitochondrion</keyword>
<evidence type="ECO:0000256" key="9">
    <source>
        <dbReference type="ARBA" id="ARBA00023136"/>
    </source>
</evidence>
<name>A0A553NFL2_TIGCA</name>
<dbReference type="OMA" id="VSKGRWA"/>
<dbReference type="OrthoDB" id="35799at2759"/>
<evidence type="ECO:0000256" key="4">
    <source>
        <dbReference type="ARBA" id="ARBA00022547"/>
    </source>
</evidence>
<dbReference type="InterPro" id="IPR008689">
    <property type="entry name" value="ATP_synth_F0_dsu_mt"/>
</dbReference>
<accession>A0A553NFL2</accession>
<keyword evidence="9 10" id="KW-0472">Membrane</keyword>
<dbReference type="GO" id="GO:0045259">
    <property type="term" value="C:proton-transporting ATP synthase complex"/>
    <property type="evidence" value="ECO:0007669"/>
    <property type="project" value="UniProtKB-KW"/>
</dbReference>
<dbReference type="GO" id="GO:0005743">
    <property type="term" value="C:mitochondrial inner membrane"/>
    <property type="evidence" value="ECO:0007669"/>
    <property type="project" value="UniProtKB-SubCell"/>
</dbReference>
<dbReference type="EMBL" id="VCGU01000458">
    <property type="protein sequence ID" value="TRY64237.1"/>
    <property type="molecule type" value="Genomic_DNA"/>
</dbReference>
<dbReference type="STRING" id="6832.A0A553NFL2"/>
<dbReference type="GO" id="GO:0015078">
    <property type="term" value="F:proton transmembrane transporter activity"/>
    <property type="evidence" value="ECO:0007669"/>
    <property type="project" value="InterPro"/>
</dbReference>
<protein>
    <recommendedName>
        <fullName evidence="10">ATP synthase subunit d, mitochondrial</fullName>
    </recommendedName>
</protein>
<keyword evidence="12" id="KW-1185">Reference proteome</keyword>
<dbReference type="SUPFAM" id="SSF161065">
    <property type="entry name" value="ATP synthase D chain-like"/>
    <property type="match status" value="1"/>
</dbReference>
<sequence>MAARRITASSLDWAEFAKKIPQAQKPAFVALKNKQDNYVRQISALPEALPKIDFSSYKARVSAAMVDDFQKKYESLKIPYPKDTLTSSIESQAVEQKAEYEKFVAQSKTRIQGINEELAKWNAMMPIEEMNMEEALTYVPHLNLVVNPEKPTLWPHDKDYDEWRKMVENMEEEHH</sequence>
<dbReference type="PANTHER" id="PTHR12700">
    <property type="entry name" value="ATP SYNTHASE SUBUNIT D, MITOCHONDRIAL"/>
    <property type="match status" value="1"/>
</dbReference>
<keyword evidence="3 10" id="KW-0813">Transport</keyword>
<evidence type="ECO:0000256" key="6">
    <source>
        <dbReference type="ARBA" id="ARBA00022792"/>
    </source>
</evidence>
<keyword evidence="4" id="KW-0138">CF(0)</keyword>
<evidence type="ECO:0000313" key="11">
    <source>
        <dbReference type="EMBL" id="TRY64237.1"/>
    </source>
</evidence>
<evidence type="ECO:0000256" key="2">
    <source>
        <dbReference type="ARBA" id="ARBA00006842"/>
    </source>
</evidence>
<evidence type="ECO:0000256" key="5">
    <source>
        <dbReference type="ARBA" id="ARBA00022781"/>
    </source>
</evidence>
<organism evidence="11 12">
    <name type="scientific">Tigriopus californicus</name>
    <name type="common">Marine copepod</name>
    <dbReference type="NCBI Taxonomy" id="6832"/>
    <lineage>
        <taxon>Eukaryota</taxon>
        <taxon>Metazoa</taxon>
        <taxon>Ecdysozoa</taxon>
        <taxon>Arthropoda</taxon>
        <taxon>Crustacea</taxon>
        <taxon>Multicrustacea</taxon>
        <taxon>Hexanauplia</taxon>
        <taxon>Copepoda</taxon>
        <taxon>Harpacticoida</taxon>
        <taxon>Harpacticidae</taxon>
        <taxon>Tigriopus</taxon>
    </lineage>
</organism>
<reference evidence="11 12" key="1">
    <citation type="journal article" date="2018" name="Nat. Ecol. Evol.">
        <title>Genomic signatures of mitonuclear coevolution across populations of Tigriopus californicus.</title>
        <authorList>
            <person name="Barreto F.S."/>
            <person name="Watson E.T."/>
            <person name="Lima T.G."/>
            <person name="Willett C.S."/>
            <person name="Edmands S."/>
            <person name="Li W."/>
            <person name="Burton R.S."/>
        </authorList>
    </citation>
    <scope>NUCLEOTIDE SEQUENCE [LARGE SCALE GENOMIC DNA]</scope>
    <source>
        <strain evidence="11 12">San Diego</strain>
    </source>
</reference>
<comment type="function">
    <text evidence="10">Mitochondrial membrane ATP synthase (F(1)F(0) ATP synthase or Complex V) produces ATP from ADP in the presence of a proton gradient across the membrane which is generated by electron transport complexes of the respiratory chain. F-type ATPases consist of two structural domains, F(1) - containing the extramembraneous catalytic core, and F(0) - containing the membrane proton channel, linked together by a central stalk and a peripheral stalk. During catalysis, ATP synthesis in the catalytic domain of F(1) is coupled via a rotary mechanism of the central stalk subunits to proton translocation.</text>
</comment>
<dbReference type="InterPro" id="IPR036228">
    <property type="entry name" value="ATP_synth_F0_dsu_sf_mt"/>
</dbReference>
<dbReference type="PIRSF" id="PIRSF005514">
    <property type="entry name" value="ATPase_F0_D_mt"/>
    <property type="match status" value="1"/>
</dbReference>